<gene>
    <name evidence="2" type="primary">SMYD</name>
    <name evidence="2" type="ORF">TSPGSL018_3047</name>
</gene>
<dbReference type="SUPFAM" id="SSF82199">
    <property type="entry name" value="SET domain"/>
    <property type="match status" value="1"/>
</dbReference>
<dbReference type="GO" id="GO:0005634">
    <property type="term" value="C:nucleus"/>
    <property type="evidence" value="ECO:0007669"/>
    <property type="project" value="TreeGrafter"/>
</dbReference>
<sequence length="207" mass="23353">MSCRSLRLGRCSARFLWALPELEHVCRSSTGVFALGDPPGEWVRLWELLQEDIAGASLPRGADDVHRLREWFFDALNAVLVNAFQVLYPTYSLRGGLYVDPRALRSRRLGDAFCSLNGTACYRMGSLFNHSCDPNVAAGFPGRDGTVHFRTIREVRRHEQLCISYTNTAKDVRARRDTLARDYGFHCCCQRCLEEAAVPGVEADGWH</sequence>
<feature type="domain" description="SET" evidence="1">
    <location>
        <begin position="4"/>
        <end position="166"/>
    </location>
</feature>
<dbReference type="PANTHER" id="PTHR12197:SF251">
    <property type="entry name" value="EG:BACR7C10.4 PROTEIN"/>
    <property type="match status" value="1"/>
</dbReference>
<dbReference type="Pfam" id="PF00856">
    <property type="entry name" value="SET"/>
    <property type="match status" value="1"/>
</dbReference>
<evidence type="ECO:0000313" key="2">
    <source>
        <dbReference type="EMBL" id="JAC70941.1"/>
    </source>
</evidence>
<proteinExistence type="predicted"/>
<reference evidence="2" key="1">
    <citation type="submission" date="2014-05" db="EMBL/GenBank/DDBJ databases">
        <title>The transcriptome of the halophilic microalga Tetraselmis sp. GSL018 isolated from the Great Salt Lake, Utah.</title>
        <authorList>
            <person name="Jinkerson R.E."/>
            <person name="D'Adamo S."/>
            <person name="Posewitz M.C."/>
        </authorList>
    </citation>
    <scope>NUCLEOTIDE SEQUENCE</scope>
    <source>
        <strain evidence="2">GSL018</strain>
    </source>
</reference>
<dbReference type="PROSITE" id="PS50280">
    <property type="entry name" value="SET"/>
    <property type="match status" value="1"/>
</dbReference>
<evidence type="ECO:0000259" key="1">
    <source>
        <dbReference type="PROSITE" id="PS50280"/>
    </source>
</evidence>
<dbReference type="InterPro" id="IPR050869">
    <property type="entry name" value="H3K4_H4K5_MeTrfase"/>
</dbReference>
<dbReference type="CDD" id="cd20071">
    <property type="entry name" value="SET_SMYD"/>
    <property type="match status" value="1"/>
</dbReference>
<dbReference type="EMBL" id="GBEZ01015202">
    <property type="protein sequence ID" value="JAC70941.1"/>
    <property type="molecule type" value="Transcribed_RNA"/>
</dbReference>
<dbReference type="InterPro" id="IPR046341">
    <property type="entry name" value="SET_dom_sf"/>
</dbReference>
<dbReference type="Gene3D" id="2.170.270.10">
    <property type="entry name" value="SET domain"/>
    <property type="match status" value="1"/>
</dbReference>
<accession>A0A061RK91</accession>
<dbReference type="PANTHER" id="PTHR12197">
    <property type="entry name" value="HISTONE-LYSINE N-METHYLTRANSFERASE SMYD"/>
    <property type="match status" value="1"/>
</dbReference>
<name>A0A061RK91_9CHLO</name>
<protein>
    <submittedName>
        <fullName evidence="2">SET and MYND domain-containing protein</fullName>
    </submittedName>
</protein>
<dbReference type="InterPro" id="IPR001214">
    <property type="entry name" value="SET_dom"/>
</dbReference>
<organism evidence="2">
    <name type="scientific">Tetraselmis sp. GSL018</name>
    <dbReference type="NCBI Taxonomy" id="582737"/>
    <lineage>
        <taxon>Eukaryota</taxon>
        <taxon>Viridiplantae</taxon>
        <taxon>Chlorophyta</taxon>
        <taxon>core chlorophytes</taxon>
        <taxon>Chlorodendrophyceae</taxon>
        <taxon>Chlorodendrales</taxon>
        <taxon>Chlorodendraceae</taxon>
        <taxon>Tetraselmis</taxon>
    </lineage>
</organism>
<dbReference type="AlphaFoldDB" id="A0A061RK91"/>